<comment type="caution">
    <text evidence="1">The sequence shown here is derived from an EMBL/GenBank/DDBJ whole genome shotgun (WGS) entry which is preliminary data.</text>
</comment>
<gene>
    <name evidence="1" type="ORF">EZS28_012330</name>
</gene>
<evidence type="ECO:0000313" key="2">
    <source>
        <dbReference type="Proteomes" id="UP000324800"/>
    </source>
</evidence>
<name>A0A5J4WB73_9EUKA</name>
<dbReference type="AlphaFoldDB" id="A0A5J4WB73"/>
<evidence type="ECO:0000313" key="1">
    <source>
        <dbReference type="EMBL" id="KAA6392141.1"/>
    </source>
</evidence>
<organism evidence="1 2">
    <name type="scientific">Streblomastix strix</name>
    <dbReference type="NCBI Taxonomy" id="222440"/>
    <lineage>
        <taxon>Eukaryota</taxon>
        <taxon>Metamonada</taxon>
        <taxon>Preaxostyla</taxon>
        <taxon>Oxymonadida</taxon>
        <taxon>Streblomastigidae</taxon>
        <taxon>Streblomastix</taxon>
    </lineage>
</organism>
<reference evidence="1 2" key="1">
    <citation type="submission" date="2019-03" db="EMBL/GenBank/DDBJ databases">
        <title>Single cell metagenomics reveals metabolic interactions within the superorganism composed of flagellate Streblomastix strix and complex community of Bacteroidetes bacteria on its surface.</title>
        <authorList>
            <person name="Treitli S.C."/>
            <person name="Kolisko M."/>
            <person name="Husnik F."/>
            <person name="Keeling P."/>
            <person name="Hampl V."/>
        </authorList>
    </citation>
    <scope>NUCLEOTIDE SEQUENCE [LARGE SCALE GENOMIC DNA]</scope>
    <source>
        <strain evidence="1">ST1C</strain>
    </source>
</reference>
<accession>A0A5J4WB73</accession>
<proteinExistence type="predicted"/>
<sequence length="67" mass="7961">MAIRIVARVLFETTNVLTTENNLIQAKDDSETKLEMKMEKIAQYNELIQAEQQFWNWMECILREHCG</sequence>
<dbReference type="Proteomes" id="UP000324800">
    <property type="component" value="Unassembled WGS sequence"/>
</dbReference>
<protein>
    <submittedName>
        <fullName evidence="1">Uncharacterized protein</fullName>
    </submittedName>
</protein>
<dbReference type="EMBL" id="SNRW01002645">
    <property type="protein sequence ID" value="KAA6392141.1"/>
    <property type="molecule type" value="Genomic_DNA"/>
</dbReference>